<keyword evidence="3 7" id="KW-0689">Ribosomal protein</keyword>
<evidence type="ECO:0000256" key="2">
    <source>
        <dbReference type="ARBA" id="ARBA00006471"/>
    </source>
</evidence>
<dbReference type="Pfam" id="PF06203">
    <property type="entry name" value="CCT"/>
    <property type="match status" value="1"/>
</dbReference>
<comment type="caution">
    <text evidence="9">The sequence shown here is derived from an EMBL/GenBank/DDBJ whole genome shotgun (WGS) entry which is preliminary data.</text>
</comment>
<dbReference type="GO" id="GO:0006355">
    <property type="term" value="P:regulation of DNA-templated transcription"/>
    <property type="evidence" value="ECO:0007669"/>
    <property type="project" value="TreeGrafter"/>
</dbReference>
<dbReference type="InterPro" id="IPR000630">
    <property type="entry name" value="Ribosomal_uS8"/>
</dbReference>
<dbReference type="AlphaFoldDB" id="A0A7J7MRK3"/>
<organism evidence="9 10">
    <name type="scientific">Kingdonia uniflora</name>
    <dbReference type="NCBI Taxonomy" id="39325"/>
    <lineage>
        <taxon>Eukaryota</taxon>
        <taxon>Viridiplantae</taxon>
        <taxon>Streptophyta</taxon>
        <taxon>Embryophyta</taxon>
        <taxon>Tracheophyta</taxon>
        <taxon>Spermatophyta</taxon>
        <taxon>Magnoliopsida</taxon>
        <taxon>Ranunculales</taxon>
        <taxon>Circaeasteraceae</taxon>
        <taxon>Kingdonia</taxon>
    </lineage>
</organism>
<dbReference type="InterPro" id="IPR010402">
    <property type="entry name" value="CCT_domain"/>
</dbReference>
<dbReference type="PANTHER" id="PTHR31874">
    <property type="entry name" value="CCT MOTIF FAMILY PROTEIN, EXPRESSED"/>
    <property type="match status" value="1"/>
</dbReference>
<dbReference type="OrthoDB" id="10250260at2759"/>
<gene>
    <name evidence="9" type="ORF">GIB67_004483</name>
</gene>
<evidence type="ECO:0000256" key="7">
    <source>
        <dbReference type="RuleBase" id="RU003660"/>
    </source>
</evidence>
<evidence type="ECO:0000256" key="3">
    <source>
        <dbReference type="ARBA" id="ARBA00022980"/>
    </source>
</evidence>
<evidence type="ECO:0000313" key="9">
    <source>
        <dbReference type="EMBL" id="KAF6157545.1"/>
    </source>
</evidence>
<comment type="similarity">
    <text evidence="2 7">Belongs to the universal ribosomal protein uS8 family.</text>
</comment>
<dbReference type="PROSITE" id="PS51017">
    <property type="entry name" value="CCT"/>
    <property type="match status" value="1"/>
</dbReference>
<evidence type="ECO:0000313" key="10">
    <source>
        <dbReference type="Proteomes" id="UP000541444"/>
    </source>
</evidence>
<dbReference type="GO" id="GO:0003735">
    <property type="term" value="F:structural constituent of ribosome"/>
    <property type="evidence" value="ECO:0007669"/>
    <property type="project" value="InterPro"/>
</dbReference>
<dbReference type="GO" id="GO:0005634">
    <property type="term" value="C:nucleus"/>
    <property type="evidence" value="ECO:0007669"/>
    <property type="project" value="UniProtKB-SubCell"/>
</dbReference>
<dbReference type="GO" id="GO:1990904">
    <property type="term" value="C:ribonucleoprotein complex"/>
    <property type="evidence" value="ECO:0007669"/>
    <property type="project" value="UniProtKB-KW"/>
</dbReference>
<dbReference type="Pfam" id="PF00410">
    <property type="entry name" value="Ribosomal_S8"/>
    <property type="match status" value="1"/>
</dbReference>
<sequence>MGRRILNEALSKIVNAERRGFATTNLQPVSNVMASFLNIMKDRGYIKGFQMYEPHRVRSITVELSGRINDCRAIMHRQDIKAGEIEEYRLHTLPTHQWGYVVVTTPNGIMDHEEAIRQSVGGQDTTLERNALRRCSRERNSESEKWVCVVAEVKEEGEVTSCSYRDYGSYRSPEDRTVGLKLDYQMIMDAWSDKGPLCIDGGDCSQIVPDILDDIVLGDVGSMGMEVPQLRVQRDDDGEFGVRMTKEERVARVLRYKEKRRNRLFAKKIRYEVRKLNAEKRPRMKGRFVKRD</sequence>
<comment type="subcellular location">
    <subcellularLocation>
        <location evidence="1 6">Nucleus</location>
    </subcellularLocation>
</comment>
<evidence type="ECO:0000256" key="6">
    <source>
        <dbReference type="PROSITE-ProRule" id="PRU00357"/>
    </source>
</evidence>
<keyword evidence="5 7" id="KW-0687">Ribonucleoprotein</keyword>
<evidence type="ECO:0000256" key="1">
    <source>
        <dbReference type="ARBA" id="ARBA00004123"/>
    </source>
</evidence>
<dbReference type="GO" id="GO:0005840">
    <property type="term" value="C:ribosome"/>
    <property type="evidence" value="ECO:0007669"/>
    <property type="project" value="UniProtKB-KW"/>
</dbReference>
<keyword evidence="10" id="KW-1185">Reference proteome</keyword>
<accession>A0A7J7MRK3</accession>
<name>A0A7J7MRK3_9MAGN</name>
<dbReference type="SUPFAM" id="SSF56047">
    <property type="entry name" value="Ribosomal protein S8"/>
    <property type="match status" value="1"/>
</dbReference>
<dbReference type="EMBL" id="JACGCM010001275">
    <property type="protein sequence ID" value="KAF6157545.1"/>
    <property type="molecule type" value="Genomic_DNA"/>
</dbReference>
<feature type="domain" description="CCT" evidence="8">
    <location>
        <begin position="249"/>
        <end position="291"/>
    </location>
</feature>
<proteinExistence type="inferred from homology"/>
<keyword evidence="4 6" id="KW-0539">Nucleus</keyword>
<dbReference type="PANTHER" id="PTHR31874:SF25">
    <property type="entry name" value="CCT MOTIF FAMILY PROTEIN"/>
    <property type="match status" value="1"/>
</dbReference>
<evidence type="ECO:0000256" key="4">
    <source>
        <dbReference type="ARBA" id="ARBA00023242"/>
    </source>
</evidence>
<dbReference type="InterPro" id="IPR035987">
    <property type="entry name" value="Ribosomal_uS8_sf"/>
</dbReference>
<dbReference type="InterPro" id="IPR052453">
    <property type="entry name" value="CONSTANS-like_ZF"/>
</dbReference>
<dbReference type="Gene3D" id="3.30.1490.10">
    <property type="match status" value="1"/>
</dbReference>
<evidence type="ECO:0000259" key="8">
    <source>
        <dbReference type="PROSITE" id="PS51017"/>
    </source>
</evidence>
<dbReference type="Gene3D" id="3.30.1370.30">
    <property type="match status" value="1"/>
</dbReference>
<reference evidence="9 10" key="1">
    <citation type="journal article" date="2020" name="IScience">
        <title>Genome Sequencing of the Endangered Kingdonia uniflora (Circaeasteraceae, Ranunculales) Reveals Potential Mechanisms of Evolutionary Specialization.</title>
        <authorList>
            <person name="Sun Y."/>
            <person name="Deng T."/>
            <person name="Zhang A."/>
            <person name="Moore M.J."/>
            <person name="Landis J.B."/>
            <person name="Lin N."/>
            <person name="Zhang H."/>
            <person name="Zhang X."/>
            <person name="Huang J."/>
            <person name="Zhang X."/>
            <person name="Sun H."/>
            <person name="Wang H."/>
        </authorList>
    </citation>
    <scope>NUCLEOTIDE SEQUENCE [LARGE SCALE GENOMIC DNA]</scope>
    <source>
        <strain evidence="9">TB1705</strain>
        <tissue evidence="9">Leaf</tissue>
    </source>
</reference>
<evidence type="ECO:0000256" key="5">
    <source>
        <dbReference type="ARBA" id="ARBA00023274"/>
    </source>
</evidence>
<dbReference type="GO" id="GO:0006412">
    <property type="term" value="P:translation"/>
    <property type="evidence" value="ECO:0007669"/>
    <property type="project" value="InterPro"/>
</dbReference>
<dbReference type="Proteomes" id="UP000541444">
    <property type="component" value="Unassembled WGS sequence"/>
</dbReference>
<protein>
    <recommendedName>
        <fullName evidence="8">CCT domain-containing protein</fullName>
    </recommendedName>
</protein>
<dbReference type="InterPro" id="IPR047863">
    <property type="entry name" value="Ribosomal_uS8_CS"/>
</dbReference>
<dbReference type="PROSITE" id="PS00053">
    <property type="entry name" value="RIBOSOMAL_S8"/>
    <property type="match status" value="1"/>
</dbReference>